<organism evidence="2 3">
    <name type="scientific">Punica granatum</name>
    <name type="common">Pomegranate</name>
    <dbReference type="NCBI Taxonomy" id="22663"/>
    <lineage>
        <taxon>Eukaryota</taxon>
        <taxon>Viridiplantae</taxon>
        <taxon>Streptophyta</taxon>
        <taxon>Embryophyta</taxon>
        <taxon>Tracheophyta</taxon>
        <taxon>Spermatophyta</taxon>
        <taxon>Magnoliopsida</taxon>
        <taxon>eudicotyledons</taxon>
        <taxon>Gunneridae</taxon>
        <taxon>Pentapetalae</taxon>
        <taxon>rosids</taxon>
        <taxon>malvids</taxon>
        <taxon>Myrtales</taxon>
        <taxon>Lythraceae</taxon>
        <taxon>Punica</taxon>
    </lineage>
</organism>
<sequence>MAQNNQPASFEESIPPTPVYSQPLMTHAPLPPTPAGAPPTHSGVVPPPVPSPETRAPSTSTDGLELYSASGVRANSRPEPLGLADPCSGRY</sequence>
<name>A0A218WWA0_PUNGR</name>
<protein>
    <submittedName>
        <fullName evidence="2">Uncharacterized protein</fullName>
    </submittedName>
</protein>
<dbReference type="AlphaFoldDB" id="A0A218WWA0"/>
<dbReference type="Proteomes" id="UP000197138">
    <property type="component" value="Unassembled WGS sequence"/>
</dbReference>
<evidence type="ECO:0000313" key="2">
    <source>
        <dbReference type="EMBL" id="OWM76943.1"/>
    </source>
</evidence>
<reference evidence="3" key="1">
    <citation type="journal article" date="2017" name="Plant J.">
        <title>The pomegranate (Punica granatum L.) genome and the genomics of punicalagin biosynthesis.</title>
        <authorList>
            <person name="Qin G."/>
            <person name="Xu C."/>
            <person name="Ming R."/>
            <person name="Tang H."/>
            <person name="Guyot R."/>
            <person name="Kramer E.M."/>
            <person name="Hu Y."/>
            <person name="Yi X."/>
            <person name="Qi Y."/>
            <person name="Xu X."/>
            <person name="Gao Z."/>
            <person name="Pan H."/>
            <person name="Jian J."/>
            <person name="Tian Y."/>
            <person name="Yue Z."/>
            <person name="Xu Y."/>
        </authorList>
    </citation>
    <scope>NUCLEOTIDE SEQUENCE [LARGE SCALE GENOMIC DNA]</scope>
    <source>
        <strain evidence="3">cv. Dabenzi</strain>
    </source>
</reference>
<evidence type="ECO:0000256" key="1">
    <source>
        <dbReference type="SAM" id="MobiDB-lite"/>
    </source>
</evidence>
<accession>A0A218WWA0</accession>
<gene>
    <name evidence="2" type="ORF">CDL15_Pgr011668</name>
</gene>
<dbReference type="EMBL" id="MTKT01002940">
    <property type="protein sequence ID" value="OWM76943.1"/>
    <property type="molecule type" value="Genomic_DNA"/>
</dbReference>
<proteinExistence type="predicted"/>
<feature type="region of interest" description="Disordered" evidence="1">
    <location>
        <begin position="1"/>
        <end position="91"/>
    </location>
</feature>
<evidence type="ECO:0000313" key="3">
    <source>
        <dbReference type="Proteomes" id="UP000197138"/>
    </source>
</evidence>
<comment type="caution">
    <text evidence="2">The sequence shown here is derived from an EMBL/GenBank/DDBJ whole genome shotgun (WGS) entry which is preliminary data.</text>
</comment>